<comment type="pathway">
    <text evidence="4">Amino-acid biosynthesis; L-proline biosynthesis; L-proline from L-glutamate 5-semialdehyde: step 1/1.</text>
</comment>
<feature type="domain" description="Pyrroline-5-carboxylate reductase catalytic N-terminal" evidence="7">
    <location>
        <begin position="3"/>
        <end position="91"/>
    </location>
</feature>
<keyword evidence="4" id="KW-0641">Proline biosynthesis</keyword>
<dbReference type="STRING" id="454.Lisr_1257"/>
<dbReference type="SUPFAM" id="SSF48179">
    <property type="entry name" value="6-phosphogluconate dehydrogenase C-terminal domain-like"/>
    <property type="match status" value="1"/>
</dbReference>
<dbReference type="InterPro" id="IPR036291">
    <property type="entry name" value="NAD(P)-bd_dom_sf"/>
</dbReference>
<feature type="domain" description="Pyrroline-5-carboxylate reductase dimerisation" evidence="8">
    <location>
        <begin position="155"/>
        <end position="259"/>
    </location>
</feature>
<keyword evidence="4" id="KW-0028">Amino-acid biosynthesis</keyword>
<comment type="function">
    <text evidence="4">Catalyzes the reduction of 1-pyrroline-5-carboxylate (PCA) to L-proline.</text>
</comment>
<dbReference type="InterPro" id="IPR008927">
    <property type="entry name" value="6-PGluconate_DH-like_C_sf"/>
</dbReference>
<protein>
    <recommendedName>
        <fullName evidence="4 5">Pyrroline-5-carboxylate reductase</fullName>
        <shortName evidence="4">P5C reductase</shortName>
        <shortName evidence="4">P5CR</shortName>
        <ecNumber evidence="4 5">1.5.1.2</ecNumber>
    </recommendedName>
    <alternativeName>
        <fullName evidence="4">PCA reductase</fullName>
    </alternativeName>
</protein>
<evidence type="ECO:0000259" key="7">
    <source>
        <dbReference type="Pfam" id="PF03807"/>
    </source>
</evidence>
<dbReference type="Pfam" id="PF03807">
    <property type="entry name" value="F420_oxidored"/>
    <property type="match status" value="1"/>
</dbReference>
<dbReference type="Gene3D" id="3.40.50.720">
    <property type="entry name" value="NAD(P)-binding Rossmann-like Domain"/>
    <property type="match status" value="1"/>
</dbReference>
<dbReference type="HAMAP" id="MF_01925">
    <property type="entry name" value="P5C_reductase"/>
    <property type="match status" value="1"/>
</dbReference>
<evidence type="ECO:0000256" key="2">
    <source>
        <dbReference type="ARBA" id="ARBA00022857"/>
    </source>
</evidence>
<dbReference type="EC" id="1.5.1.2" evidence="4 5"/>
<comment type="caution">
    <text evidence="9">The sequence shown here is derived from an EMBL/GenBank/DDBJ whole genome shotgun (WGS) entry which is preliminary data.</text>
</comment>
<dbReference type="Gene3D" id="1.10.3730.10">
    <property type="entry name" value="ProC C-terminal domain-like"/>
    <property type="match status" value="1"/>
</dbReference>
<evidence type="ECO:0000256" key="4">
    <source>
        <dbReference type="HAMAP-Rule" id="MF_01925"/>
    </source>
</evidence>
<dbReference type="InterPro" id="IPR029036">
    <property type="entry name" value="P5CR_dimer"/>
</dbReference>
<dbReference type="SUPFAM" id="SSF51735">
    <property type="entry name" value="NAD(P)-binding Rossmann-fold domains"/>
    <property type="match status" value="1"/>
</dbReference>
<dbReference type="GO" id="GO:0055129">
    <property type="term" value="P:L-proline biosynthetic process"/>
    <property type="evidence" value="ECO:0007669"/>
    <property type="project" value="UniProtKB-UniRule"/>
</dbReference>
<evidence type="ECO:0000256" key="6">
    <source>
        <dbReference type="PIRSR" id="PIRSR000193-1"/>
    </source>
</evidence>
<organism evidence="9 10">
    <name type="scientific">Legionella israelensis</name>
    <dbReference type="NCBI Taxonomy" id="454"/>
    <lineage>
        <taxon>Bacteria</taxon>
        <taxon>Pseudomonadati</taxon>
        <taxon>Pseudomonadota</taxon>
        <taxon>Gammaproteobacteria</taxon>
        <taxon>Legionellales</taxon>
        <taxon>Legionellaceae</taxon>
        <taxon>Legionella</taxon>
    </lineage>
</organism>
<comment type="catalytic activity">
    <reaction evidence="4">
        <text>L-proline + NAD(+) = (S)-1-pyrroline-5-carboxylate + NADH + 2 H(+)</text>
        <dbReference type="Rhea" id="RHEA:14105"/>
        <dbReference type="ChEBI" id="CHEBI:15378"/>
        <dbReference type="ChEBI" id="CHEBI:17388"/>
        <dbReference type="ChEBI" id="CHEBI:57540"/>
        <dbReference type="ChEBI" id="CHEBI:57945"/>
        <dbReference type="ChEBI" id="CHEBI:60039"/>
        <dbReference type="EC" id="1.5.1.2"/>
    </reaction>
</comment>
<gene>
    <name evidence="4 9" type="primary">proC</name>
    <name evidence="9" type="ORF">Lisr_1257</name>
</gene>
<dbReference type="InterPro" id="IPR028939">
    <property type="entry name" value="P5C_Rdtase_cat_N"/>
</dbReference>
<dbReference type="PANTHER" id="PTHR11645:SF0">
    <property type="entry name" value="PYRROLINE-5-CARBOXYLATE REDUCTASE 3"/>
    <property type="match status" value="1"/>
</dbReference>
<keyword evidence="4" id="KW-0963">Cytoplasm</keyword>
<dbReference type="InterPro" id="IPR000304">
    <property type="entry name" value="Pyrroline-COOH_reductase"/>
</dbReference>
<name>A0A0W0VY75_9GAMM</name>
<dbReference type="PANTHER" id="PTHR11645">
    <property type="entry name" value="PYRROLINE-5-CARBOXYLATE REDUCTASE"/>
    <property type="match status" value="1"/>
</dbReference>
<sequence length="263" mass="28485">MNIAFIGFGNMAKAIAQGLLNTDQHHLSASAPSLSEGYTMDIIRTYSDNAIAVQKADIVILAVKPQQMADVLKDIIPVIHENCLLISVAAGLSLSWLGHRCHPKQPIIRSMPNTPAAVNEAATALIANTLANQQQKIWAEEIFSNIGMVKWIERETDLDILTALAGSGPAYVYKFMESLVSAAEELGLNHKDAYSFTCQTVKGALKLAEQTNLNIKELRKKVTSPMGTTAAALDILCNGEFDTLILNALKAAQQRSIELGKDL</sequence>
<evidence type="ECO:0000256" key="1">
    <source>
        <dbReference type="ARBA" id="ARBA00005525"/>
    </source>
</evidence>
<comment type="catalytic activity">
    <reaction evidence="4">
        <text>L-proline + NADP(+) = (S)-1-pyrroline-5-carboxylate + NADPH + 2 H(+)</text>
        <dbReference type="Rhea" id="RHEA:14109"/>
        <dbReference type="ChEBI" id="CHEBI:15378"/>
        <dbReference type="ChEBI" id="CHEBI:17388"/>
        <dbReference type="ChEBI" id="CHEBI:57783"/>
        <dbReference type="ChEBI" id="CHEBI:58349"/>
        <dbReference type="ChEBI" id="CHEBI:60039"/>
        <dbReference type="EC" id="1.5.1.2"/>
    </reaction>
</comment>
<keyword evidence="10" id="KW-1185">Reference proteome</keyword>
<evidence type="ECO:0000313" key="10">
    <source>
        <dbReference type="Proteomes" id="UP000054761"/>
    </source>
</evidence>
<proteinExistence type="inferred from homology"/>
<evidence type="ECO:0000313" key="9">
    <source>
        <dbReference type="EMBL" id="KTD25032.1"/>
    </source>
</evidence>
<accession>A0A0W0VY75</accession>
<dbReference type="GO" id="GO:0004735">
    <property type="term" value="F:pyrroline-5-carboxylate reductase activity"/>
    <property type="evidence" value="ECO:0007669"/>
    <property type="project" value="UniProtKB-UniRule"/>
</dbReference>
<evidence type="ECO:0000256" key="3">
    <source>
        <dbReference type="ARBA" id="ARBA00023002"/>
    </source>
</evidence>
<dbReference type="RefSeq" id="WP_058501613.1">
    <property type="nucleotide sequence ID" value="NZ_CAAAJA010000030.1"/>
</dbReference>
<dbReference type="OrthoDB" id="9805754at2"/>
<comment type="subcellular location">
    <subcellularLocation>
        <location evidence="4">Cytoplasm</location>
    </subcellularLocation>
</comment>
<dbReference type="GO" id="GO:0005737">
    <property type="term" value="C:cytoplasm"/>
    <property type="evidence" value="ECO:0007669"/>
    <property type="project" value="UniProtKB-SubCell"/>
</dbReference>
<dbReference type="Pfam" id="PF14748">
    <property type="entry name" value="P5CR_dimer"/>
    <property type="match status" value="1"/>
</dbReference>
<dbReference type="FunFam" id="1.10.3730.10:FF:000001">
    <property type="entry name" value="Pyrroline-5-carboxylate reductase"/>
    <property type="match status" value="1"/>
</dbReference>
<dbReference type="Proteomes" id="UP000054761">
    <property type="component" value="Unassembled WGS sequence"/>
</dbReference>
<dbReference type="PIRSF" id="PIRSF000193">
    <property type="entry name" value="Pyrrol-5-carb_rd"/>
    <property type="match status" value="1"/>
</dbReference>
<feature type="binding site" evidence="6">
    <location>
        <position position="49"/>
    </location>
    <ligand>
        <name>NADPH</name>
        <dbReference type="ChEBI" id="CHEBI:57783"/>
    </ligand>
</feature>
<feature type="binding site" evidence="6">
    <location>
        <begin position="62"/>
        <end position="65"/>
    </location>
    <ligand>
        <name>NADP(+)</name>
        <dbReference type="ChEBI" id="CHEBI:58349"/>
    </ligand>
</feature>
<reference evidence="9 10" key="1">
    <citation type="submission" date="2015-11" db="EMBL/GenBank/DDBJ databases">
        <title>Genomic analysis of 38 Legionella species identifies large and diverse effector repertoires.</title>
        <authorList>
            <person name="Burstein D."/>
            <person name="Amaro F."/>
            <person name="Zusman T."/>
            <person name="Lifshitz Z."/>
            <person name="Cohen O."/>
            <person name="Gilbert J.A."/>
            <person name="Pupko T."/>
            <person name="Shuman H.A."/>
            <person name="Segal G."/>
        </authorList>
    </citation>
    <scope>NUCLEOTIDE SEQUENCE [LARGE SCALE GENOMIC DNA]</scope>
    <source>
        <strain evidence="9 10">Bercovier 4</strain>
    </source>
</reference>
<keyword evidence="3 4" id="KW-0560">Oxidoreductase</keyword>
<evidence type="ECO:0000256" key="5">
    <source>
        <dbReference type="NCBIfam" id="TIGR00112"/>
    </source>
</evidence>
<comment type="similarity">
    <text evidence="1 4">Belongs to the pyrroline-5-carboxylate reductase family.</text>
</comment>
<keyword evidence="2 4" id="KW-0521">NADP</keyword>
<dbReference type="PATRIC" id="fig|454.4.peg.1360"/>
<evidence type="ECO:0000259" key="8">
    <source>
        <dbReference type="Pfam" id="PF14748"/>
    </source>
</evidence>
<dbReference type="AlphaFoldDB" id="A0A0W0VY75"/>
<dbReference type="UniPathway" id="UPA00098">
    <property type="reaction ID" value="UER00361"/>
</dbReference>
<dbReference type="EMBL" id="LNYH01000063">
    <property type="protein sequence ID" value="KTD25032.1"/>
    <property type="molecule type" value="Genomic_DNA"/>
</dbReference>
<dbReference type="NCBIfam" id="TIGR00112">
    <property type="entry name" value="proC"/>
    <property type="match status" value="1"/>
</dbReference>
<feature type="binding site" evidence="6">
    <location>
        <begin position="6"/>
        <end position="11"/>
    </location>
    <ligand>
        <name>NADP(+)</name>
        <dbReference type="ChEBI" id="CHEBI:58349"/>
    </ligand>
</feature>